<sequence length="196" mass="21731">MADVVNLENSGGDSAEVHLYGATVTSWKCNGQEMLFVSQQAVLNGTKAIRGGIPLIFPNFGPWDVGPQHGFARTSLWTVYQSPKEENGETSAVFVLEDNETTRNMWNNSFKLLYKVTVGNNLLNTTMTIENKGDKPFDFTTLFHTYFKVPDVTQTTVSGLEDLTYIDKVLGGRVCTESRKLVTVKSFTDRCAKSIA</sequence>
<dbReference type="Proteomes" id="UP001249851">
    <property type="component" value="Unassembled WGS sequence"/>
</dbReference>
<dbReference type="EMBL" id="JARQWQ010000027">
    <property type="protein sequence ID" value="KAK2562950.1"/>
    <property type="molecule type" value="Genomic_DNA"/>
</dbReference>
<reference evidence="6" key="1">
    <citation type="journal article" date="2023" name="G3 (Bethesda)">
        <title>Whole genome assembly and annotation of the endangered Caribbean coral Acropora cervicornis.</title>
        <authorList>
            <person name="Selwyn J.D."/>
            <person name="Vollmer S.V."/>
        </authorList>
    </citation>
    <scope>NUCLEOTIDE SEQUENCE</scope>
    <source>
        <strain evidence="6">K2</strain>
    </source>
</reference>
<evidence type="ECO:0000256" key="3">
    <source>
        <dbReference type="ARBA" id="ARBA00021023"/>
    </source>
</evidence>
<organism evidence="6 7">
    <name type="scientific">Acropora cervicornis</name>
    <name type="common">Staghorn coral</name>
    <dbReference type="NCBI Taxonomy" id="6130"/>
    <lineage>
        <taxon>Eukaryota</taxon>
        <taxon>Metazoa</taxon>
        <taxon>Cnidaria</taxon>
        <taxon>Anthozoa</taxon>
        <taxon>Hexacorallia</taxon>
        <taxon>Scleractinia</taxon>
        <taxon>Astrocoeniina</taxon>
        <taxon>Acroporidae</taxon>
        <taxon>Acropora</taxon>
    </lineage>
</organism>
<reference evidence="6" key="2">
    <citation type="journal article" date="2023" name="Science">
        <title>Genomic signatures of disease resistance in endangered staghorn corals.</title>
        <authorList>
            <person name="Vollmer S.V."/>
            <person name="Selwyn J.D."/>
            <person name="Despard B.A."/>
            <person name="Roesel C.L."/>
        </authorList>
    </citation>
    <scope>NUCLEOTIDE SEQUENCE</scope>
    <source>
        <strain evidence="6">K2</strain>
    </source>
</reference>
<comment type="pathway">
    <text evidence="2">Carbohydrate metabolism; galactose metabolism.</text>
</comment>
<dbReference type="PANTHER" id="PTHR11122">
    <property type="entry name" value="APOSPORY-ASSOCIATED PROTEIN C-RELATED"/>
    <property type="match status" value="1"/>
</dbReference>
<comment type="catalytic activity">
    <reaction evidence="1">
        <text>alpha-D-galactose = beta-D-galactose</text>
        <dbReference type="Rhea" id="RHEA:28675"/>
        <dbReference type="ChEBI" id="CHEBI:27667"/>
        <dbReference type="ChEBI" id="CHEBI:28061"/>
        <dbReference type="EC" id="5.1.3.3"/>
    </reaction>
    <physiologicalReaction direction="right-to-left" evidence="1">
        <dbReference type="Rhea" id="RHEA:28677"/>
    </physiologicalReaction>
</comment>
<dbReference type="GO" id="GO:0004034">
    <property type="term" value="F:aldose 1-epimerase activity"/>
    <property type="evidence" value="ECO:0007669"/>
    <property type="project" value="UniProtKB-EC"/>
</dbReference>
<dbReference type="PANTHER" id="PTHR11122:SF13">
    <property type="entry name" value="GLUCOSE-6-PHOSPHATE 1-EPIMERASE"/>
    <property type="match status" value="1"/>
</dbReference>
<dbReference type="GO" id="GO:0030246">
    <property type="term" value="F:carbohydrate binding"/>
    <property type="evidence" value="ECO:0007669"/>
    <property type="project" value="InterPro"/>
</dbReference>
<dbReference type="InterPro" id="IPR011013">
    <property type="entry name" value="Gal_mutarotase_sf_dom"/>
</dbReference>
<comment type="function">
    <text evidence="5">Mutarotase that catalyzes the interconversion of beta-D-galactose and alpha-D-galactose during galactose metabolism. Beta-D-galactose is metabolized in the liver into glucose 1-phosphate, the primary metabolic fuel, by the action of four enzymes that constitute the Leloir pathway: GALM, GALK1 (galactokinase), GALT (galactose-1-phosphate uridylyltransferase) and GALE (UDP-galactose-4'-epimerase). Involved in the maintenance of the equilibrium between the beta- and alpha-anomers of galactose, therefore ensuring a sufficient supply of the alpha-anomer for GALK1. Also active on D-glucose although shows a preference for galactose over glucose.</text>
</comment>
<dbReference type="GO" id="GO:0047938">
    <property type="term" value="F:glucose-6-phosphate 1-epimerase activity"/>
    <property type="evidence" value="ECO:0007669"/>
    <property type="project" value="TreeGrafter"/>
</dbReference>
<dbReference type="GO" id="GO:0005975">
    <property type="term" value="P:carbohydrate metabolic process"/>
    <property type="evidence" value="ECO:0007669"/>
    <property type="project" value="InterPro"/>
</dbReference>
<evidence type="ECO:0000313" key="6">
    <source>
        <dbReference type="EMBL" id="KAK2562950.1"/>
    </source>
</evidence>
<evidence type="ECO:0000256" key="2">
    <source>
        <dbReference type="ARBA" id="ARBA00004947"/>
    </source>
</evidence>
<proteinExistence type="predicted"/>
<protein>
    <recommendedName>
        <fullName evidence="3">Galactose mutarotase</fullName>
    </recommendedName>
    <alternativeName>
        <fullName evidence="4">Aldose 1-epimerase</fullName>
    </alternativeName>
</protein>
<comment type="caution">
    <text evidence="6">The sequence shown here is derived from an EMBL/GenBank/DDBJ whole genome shotgun (WGS) entry which is preliminary data.</text>
</comment>
<dbReference type="InterPro" id="IPR014718">
    <property type="entry name" value="GH-type_carb-bd"/>
</dbReference>
<dbReference type="Gene3D" id="2.70.98.10">
    <property type="match status" value="1"/>
</dbReference>
<dbReference type="AlphaFoldDB" id="A0AAD9QKJ4"/>
<dbReference type="InterPro" id="IPR008183">
    <property type="entry name" value="Aldose_1/G6P_1-epimerase"/>
</dbReference>
<keyword evidence="7" id="KW-1185">Reference proteome</keyword>
<gene>
    <name evidence="6" type="ORF">P5673_013933</name>
</gene>
<dbReference type="Pfam" id="PF01263">
    <property type="entry name" value="Aldose_epim"/>
    <property type="match status" value="1"/>
</dbReference>
<evidence type="ECO:0000256" key="5">
    <source>
        <dbReference type="ARBA" id="ARBA00045743"/>
    </source>
</evidence>
<evidence type="ECO:0000256" key="4">
    <source>
        <dbReference type="ARBA" id="ARBA00032729"/>
    </source>
</evidence>
<dbReference type="GO" id="GO:0005737">
    <property type="term" value="C:cytoplasm"/>
    <property type="evidence" value="ECO:0007669"/>
    <property type="project" value="TreeGrafter"/>
</dbReference>
<evidence type="ECO:0000256" key="1">
    <source>
        <dbReference type="ARBA" id="ARBA00001712"/>
    </source>
</evidence>
<dbReference type="SUPFAM" id="SSF74650">
    <property type="entry name" value="Galactose mutarotase-like"/>
    <property type="match status" value="1"/>
</dbReference>
<accession>A0AAD9QKJ4</accession>
<name>A0AAD9QKJ4_ACRCE</name>
<evidence type="ECO:0000313" key="7">
    <source>
        <dbReference type="Proteomes" id="UP001249851"/>
    </source>
</evidence>